<dbReference type="EMBL" id="BRXU01000037">
    <property type="protein sequence ID" value="GLC60667.1"/>
    <property type="molecule type" value="Genomic_DNA"/>
</dbReference>
<reference evidence="4 5" key="1">
    <citation type="journal article" date="2023" name="Commun. Biol.">
        <title>Reorganization of the ancestral sex-determining regions during the evolution of trioecy in Pleodorina starrii.</title>
        <authorList>
            <person name="Takahashi K."/>
            <person name="Suzuki S."/>
            <person name="Kawai-Toyooka H."/>
            <person name="Yamamoto K."/>
            <person name="Hamaji T."/>
            <person name="Ootsuki R."/>
            <person name="Yamaguchi H."/>
            <person name="Kawachi M."/>
            <person name="Higashiyama T."/>
            <person name="Nozaki H."/>
        </authorList>
    </citation>
    <scope>NUCLEOTIDE SEQUENCE [LARGE SCALE GENOMIC DNA]</scope>
    <source>
        <strain evidence="4 5">NIES-4479</strain>
    </source>
</reference>
<feature type="compositionally biased region" description="Low complexity" evidence="2">
    <location>
        <begin position="460"/>
        <end position="470"/>
    </location>
</feature>
<dbReference type="InterPro" id="IPR037140">
    <property type="entry name" value="VHL_beta_dom_sf"/>
</dbReference>
<dbReference type="CDD" id="cd05468">
    <property type="entry name" value="pVHL"/>
    <property type="match status" value="1"/>
</dbReference>
<evidence type="ECO:0000313" key="4">
    <source>
        <dbReference type="EMBL" id="GLC60667.1"/>
    </source>
</evidence>
<feature type="domain" description="von Hippel-Lindau disease tumour suppressor beta" evidence="3">
    <location>
        <begin position="36"/>
        <end position="107"/>
    </location>
</feature>
<gene>
    <name evidence="4" type="primary">PLEST011398</name>
    <name evidence="4" type="ORF">PLESTB_001655800</name>
</gene>
<feature type="region of interest" description="Disordered" evidence="2">
    <location>
        <begin position="460"/>
        <end position="512"/>
    </location>
</feature>
<evidence type="ECO:0000259" key="3">
    <source>
        <dbReference type="Pfam" id="PF01847"/>
    </source>
</evidence>
<dbReference type="InterPro" id="IPR022772">
    <property type="entry name" value="VHL_tumour_suppress_b/a_dom"/>
</dbReference>
<organism evidence="4 5">
    <name type="scientific">Pleodorina starrii</name>
    <dbReference type="NCBI Taxonomy" id="330485"/>
    <lineage>
        <taxon>Eukaryota</taxon>
        <taxon>Viridiplantae</taxon>
        <taxon>Chlorophyta</taxon>
        <taxon>core chlorophytes</taxon>
        <taxon>Chlorophyceae</taxon>
        <taxon>CS clade</taxon>
        <taxon>Chlamydomonadales</taxon>
        <taxon>Volvocaceae</taxon>
        <taxon>Pleodorina</taxon>
    </lineage>
</organism>
<dbReference type="Pfam" id="PF01847">
    <property type="entry name" value="VHL"/>
    <property type="match status" value="1"/>
</dbReference>
<feature type="region of interest" description="Disordered" evidence="2">
    <location>
        <begin position="225"/>
        <end position="252"/>
    </location>
</feature>
<feature type="compositionally biased region" description="Gly residues" evidence="2">
    <location>
        <begin position="471"/>
        <end position="483"/>
    </location>
</feature>
<dbReference type="InterPro" id="IPR024053">
    <property type="entry name" value="VHL_beta_dom"/>
</dbReference>
<keyword evidence="5" id="KW-1185">Reference proteome</keyword>
<dbReference type="SUPFAM" id="SSF49468">
    <property type="entry name" value="VHL"/>
    <property type="match status" value="1"/>
</dbReference>
<evidence type="ECO:0000256" key="2">
    <source>
        <dbReference type="SAM" id="MobiDB-lite"/>
    </source>
</evidence>
<dbReference type="AlphaFoldDB" id="A0A9W6BZG0"/>
<dbReference type="Gene3D" id="2.60.40.780">
    <property type="entry name" value="von Hippel-Lindau disease tumour suppressor, beta domain"/>
    <property type="match status" value="1"/>
</dbReference>
<sequence length="512" mass="53957">MGLAQSLDRNSAAMDQAMVEEAASPKGWKFEDGDQVASLNSRFTVNMCFTNRTAHTVHVLWLNFDGKETSYGRIEPGATNLLYTYLTHPWVFRNMADPEEVLVVHGKPVAWPTQTDAFADVEEAPFLPWNIATHASTYRSADPAFARDVQNLLLAYYAQRKATGRSCDVASCRCGAARKSRRSSTGGTLDADVSPSKAAVNCCGVQLWHWRGLEGCNALHTAPAHSSQSHAHARRSAGGVTPPPPPMPSAPTATASVLEATAAAGHHCPQSPQAQTQPEDGLLGQLPFDIILEIIAKMAPKLRDYKPILKDDMEMMPRGVEPDKGPVALLAAKLLGPAPPPAPVVEPEAWFAAVNAGVVPGAQQIFGELGALVAQDGPLAPPVAPAQQQLALPQQQQQPADQAVAAVSPQVAAIMQYTEAAVLANTALMHAARMALQQQAQGQVLLRLVTAQQEAQNAAQQQAQGLQAPDGGAGGLEQGGGGAAPVDEQEDGDESGSEYGDAEGGDADMDAH</sequence>
<dbReference type="Proteomes" id="UP001165080">
    <property type="component" value="Unassembled WGS sequence"/>
</dbReference>
<comment type="caution">
    <text evidence="4">The sequence shown here is derived from an EMBL/GenBank/DDBJ whole genome shotgun (WGS) entry which is preliminary data.</text>
</comment>
<accession>A0A9W6BZG0</accession>
<evidence type="ECO:0000313" key="5">
    <source>
        <dbReference type="Proteomes" id="UP001165080"/>
    </source>
</evidence>
<proteinExistence type="inferred from homology"/>
<comment type="similarity">
    <text evidence="1">Belongs to the VHL family.</text>
</comment>
<dbReference type="InterPro" id="IPR036208">
    <property type="entry name" value="VHL_sf"/>
</dbReference>
<protein>
    <recommendedName>
        <fullName evidence="3">von Hippel-Lindau disease tumour suppressor beta domain-containing protein</fullName>
    </recommendedName>
</protein>
<feature type="compositionally biased region" description="Acidic residues" evidence="2">
    <location>
        <begin position="487"/>
        <end position="512"/>
    </location>
</feature>
<evidence type="ECO:0000256" key="1">
    <source>
        <dbReference type="ARBA" id="ARBA00010057"/>
    </source>
</evidence>
<name>A0A9W6BZG0_9CHLO</name>